<comment type="caution">
    <text evidence="1">The sequence shown here is derived from an EMBL/GenBank/DDBJ whole genome shotgun (WGS) entry which is preliminary data.</text>
</comment>
<organism evidence="1 2">
    <name type="scientific">Mucilaginibacter gynuensis</name>
    <dbReference type="NCBI Taxonomy" id="1302236"/>
    <lineage>
        <taxon>Bacteria</taxon>
        <taxon>Pseudomonadati</taxon>
        <taxon>Bacteroidota</taxon>
        <taxon>Sphingobacteriia</taxon>
        <taxon>Sphingobacteriales</taxon>
        <taxon>Sphingobacteriaceae</taxon>
        <taxon>Mucilaginibacter</taxon>
    </lineage>
</organism>
<dbReference type="EMBL" id="BAABFT010000004">
    <property type="protein sequence ID" value="GAA4321585.1"/>
    <property type="molecule type" value="Genomic_DNA"/>
</dbReference>
<evidence type="ECO:0000313" key="1">
    <source>
        <dbReference type="EMBL" id="GAA4321585.1"/>
    </source>
</evidence>
<protein>
    <submittedName>
        <fullName evidence="1">Uncharacterized protein</fullName>
    </submittedName>
</protein>
<sequence>MEDRVILAHNILVVAMKIDIEVTQDQIKSLMLADNSEELDSIQAQLLAANAKIPAGQMIIH</sequence>
<dbReference type="Proteomes" id="UP001500582">
    <property type="component" value="Unassembled WGS sequence"/>
</dbReference>
<proteinExistence type="predicted"/>
<keyword evidence="2" id="KW-1185">Reference proteome</keyword>
<reference evidence="2" key="1">
    <citation type="journal article" date="2019" name="Int. J. Syst. Evol. Microbiol.">
        <title>The Global Catalogue of Microorganisms (GCM) 10K type strain sequencing project: providing services to taxonomists for standard genome sequencing and annotation.</title>
        <authorList>
            <consortium name="The Broad Institute Genomics Platform"/>
            <consortium name="The Broad Institute Genome Sequencing Center for Infectious Disease"/>
            <person name="Wu L."/>
            <person name="Ma J."/>
        </authorList>
    </citation>
    <scope>NUCLEOTIDE SEQUENCE [LARGE SCALE GENOMIC DNA]</scope>
    <source>
        <strain evidence="2">JCM 17705</strain>
    </source>
</reference>
<accession>A0ABP8GCV4</accession>
<evidence type="ECO:0000313" key="2">
    <source>
        <dbReference type="Proteomes" id="UP001500582"/>
    </source>
</evidence>
<gene>
    <name evidence="1" type="ORF">GCM10023149_21490</name>
</gene>
<name>A0ABP8GCV4_9SPHI</name>
<dbReference type="RefSeq" id="WP_345211066.1">
    <property type="nucleotide sequence ID" value="NZ_BAABFT010000004.1"/>
</dbReference>